<dbReference type="Proteomes" id="UP001074726">
    <property type="component" value="Unassembled WGS sequence"/>
</dbReference>
<protein>
    <recommendedName>
        <fullName evidence="5">Capsular polysaccharide biosynthesis protein</fullName>
    </recommendedName>
</protein>
<feature type="compositionally biased region" description="Basic and acidic residues" evidence="1">
    <location>
        <begin position="268"/>
        <end position="293"/>
    </location>
</feature>
<evidence type="ECO:0000313" key="3">
    <source>
        <dbReference type="EMBL" id="MCY4726949.1"/>
    </source>
</evidence>
<gene>
    <name evidence="3" type="ORF">NYO98_11735</name>
</gene>
<evidence type="ECO:0000256" key="1">
    <source>
        <dbReference type="SAM" id="MobiDB-lite"/>
    </source>
</evidence>
<feature type="region of interest" description="Disordered" evidence="1">
    <location>
        <begin position="193"/>
        <end position="311"/>
    </location>
</feature>
<keyword evidence="2" id="KW-1133">Transmembrane helix</keyword>
<comment type="caution">
    <text evidence="3">The sequence shown here is derived from an EMBL/GenBank/DDBJ whole genome shotgun (WGS) entry which is preliminary data.</text>
</comment>
<keyword evidence="4" id="KW-1185">Reference proteome</keyword>
<organism evidence="3 4">
    <name type="scientific">Nocardioides pini</name>
    <dbReference type="NCBI Taxonomy" id="2975053"/>
    <lineage>
        <taxon>Bacteria</taxon>
        <taxon>Bacillati</taxon>
        <taxon>Actinomycetota</taxon>
        <taxon>Actinomycetes</taxon>
        <taxon>Propionibacteriales</taxon>
        <taxon>Nocardioidaceae</taxon>
        <taxon>Nocardioides</taxon>
    </lineage>
</organism>
<dbReference type="EMBL" id="JAPPUX010000003">
    <property type="protein sequence ID" value="MCY4726949.1"/>
    <property type="molecule type" value="Genomic_DNA"/>
</dbReference>
<feature type="compositionally biased region" description="Basic residues" evidence="1">
    <location>
        <begin position="299"/>
        <end position="311"/>
    </location>
</feature>
<keyword evidence="2" id="KW-0472">Membrane</keyword>
<evidence type="ECO:0000256" key="2">
    <source>
        <dbReference type="SAM" id="Phobius"/>
    </source>
</evidence>
<name>A0ABT4CDD2_9ACTN</name>
<reference evidence="3" key="1">
    <citation type="submission" date="2022-08" db="EMBL/GenBank/DDBJ databases">
        <title>Genome sequencing of Nocardioides sp. STR2.</title>
        <authorList>
            <person name="So Y."/>
        </authorList>
    </citation>
    <scope>NUCLEOTIDE SEQUENCE</scope>
    <source>
        <strain evidence="3">STR2</strain>
    </source>
</reference>
<dbReference type="RefSeq" id="WP_268111894.1">
    <property type="nucleotide sequence ID" value="NZ_JAPPUX010000003.1"/>
</dbReference>
<feature type="transmembrane region" description="Helical" evidence="2">
    <location>
        <begin position="172"/>
        <end position="193"/>
    </location>
</feature>
<keyword evidence="2" id="KW-0812">Transmembrane</keyword>
<proteinExistence type="predicted"/>
<evidence type="ECO:0008006" key="5">
    <source>
        <dbReference type="Google" id="ProtNLM"/>
    </source>
</evidence>
<accession>A0ABT4CDD2</accession>
<sequence length="311" mass="32738">MDKPALIGVARRRWYVLLAGLMVSLGLAYAGTLASPPHYAARALVLLLPSQSTVGPNGNPFLDLSGLDLPARVVVSSLTSTSTREAVGKEFPDIDYAVSIEESTRGPVIALDVTGPTDGATLEALPYLMQESRATLERLQAEVEAPANATIRSMVLAQDRSATEQRGGTVRLAIAGLIAGLVATLFAASAIDGRSQQRRATRREHEDANEDSVSRQPDPAEGAPQHARDAPDDAGGPAPDPTGEEASPVPKHGDVSPTDPPPPSGAPGRRDLAMIRTSDSAEARPEHGARAHDTGNISRRPRKGKNRGRGR</sequence>
<evidence type="ECO:0000313" key="4">
    <source>
        <dbReference type="Proteomes" id="UP001074726"/>
    </source>
</evidence>